<feature type="transmembrane region" description="Helical" evidence="1">
    <location>
        <begin position="213"/>
        <end position="234"/>
    </location>
</feature>
<feature type="transmembrane region" description="Helical" evidence="1">
    <location>
        <begin position="50"/>
        <end position="66"/>
    </location>
</feature>
<gene>
    <name evidence="2" type="ORF">A2Z10_02485</name>
</gene>
<organism evidence="2 3">
    <name type="scientific">Candidatus Azambacteria bacterium RBG_16_47_10</name>
    <dbReference type="NCBI Taxonomy" id="1797292"/>
    <lineage>
        <taxon>Bacteria</taxon>
        <taxon>Candidatus Azamiibacteriota</taxon>
    </lineage>
</organism>
<reference evidence="2 3" key="1">
    <citation type="journal article" date="2016" name="Nat. Commun.">
        <title>Thousands of microbial genomes shed light on interconnected biogeochemical processes in an aquifer system.</title>
        <authorList>
            <person name="Anantharaman K."/>
            <person name="Brown C.T."/>
            <person name="Hug L.A."/>
            <person name="Sharon I."/>
            <person name="Castelle C.J."/>
            <person name="Probst A.J."/>
            <person name="Thomas B.C."/>
            <person name="Singh A."/>
            <person name="Wilkins M.J."/>
            <person name="Karaoz U."/>
            <person name="Brodie E.L."/>
            <person name="Williams K.H."/>
            <person name="Hubbard S.S."/>
            <person name="Banfield J.F."/>
        </authorList>
    </citation>
    <scope>NUCLEOTIDE SEQUENCE [LARGE SCALE GENOMIC DNA]</scope>
</reference>
<keyword evidence="1" id="KW-0812">Transmembrane</keyword>
<dbReference type="Proteomes" id="UP000176639">
    <property type="component" value="Unassembled WGS sequence"/>
</dbReference>
<protein>
    <submittedName>
        <fullName evidence="2">Uncharacterized protein</fullName>
    </submittedName>
</protein>
<name>A0A1F5AYZ2_9BACT</name>
<dbReference type="AlphaFoldDB" id="A0A1F5AYZ2"/>
<comment type="caution">
    <text evidence="2">The sequence shown here is derived from an EMBL/GenBank/DDBJ whole genome shotgun (WGS) entry which is preliminary data.</text>
</comment>
<accession>A0A1F5AYZ2</accession>
<feature type="transmembrane region" description="Helical" evidence="1">
    <location>
        <begin position="124"/>
        <end position="145"/>
    </location>
</feature>
<proteinExistence type="predicted"/>
<dbReference type="EMBL" id="MEYI01000034">
    <property type="protein sequence ID" value="OGD23620.1"/>
    <property type="molecule type" value="Genomic_DNA"/>
</dbReference>
<feature type="transmembrane region" description="Helical" evidence="1">
    <location>
        <begin position="72"/>
        <end position="90"/>
    </location>
</feature>
<keyword evidence="1" id="KW-1133">Transmembrane helix</keyword>
<feature type="transmembrane region" description="Helical" evidence="1">
    <location>
        <begin position="97"/>
        <end position="118"/>
    </location>
</feature>
<sequence length="236" mass="27194">MLTPFFTFLFFAALELQTLVYQESTVMLFALPVLAFSLAWYYSQRVSFSVIALLHGVVASLFLSLFQNGVPAQIIAIISAGIFFLFLSLIEARRPRALVLVSFYEFLAFFFLLLSYRLYFETPLWLLGFSAFLFILSLFSSSLSIMLEVGLWLRVRLFAFSIVVAAIMTELFLVFGNLSLHPVNIDFLLFFVYYTLWDITLRYFAVRFTKQSLVISIALLIFGISSVVFFSRWLPH</sequence>
<keyword evidence="1" id="KW-0472">Membrane</keyword>
<evidence type="ECO:0000313" key="3">
    <source>
        <dbReference type="Proteomes" id="UP000176639"/>
    </source>
</evidence>
<feature type="transmembrane region" description="Helical" evidence="1">
    <location>
        <begin position="187"/>
        <end position="206"/>
    </location>
</feature>
<evidence type="ECO:0000313" key="2">
    <source>
        <dbReference type="EMBL" id="OGD23620.1"/>
    </source>
</evidence>
<feature type="transmembrane region" description="Helical" evidence="1">
    <location>
        <begin position="157"/>
        <end position="175"/>
    </location>
</feature>
<feature type="transmembrane region" description="Helical" evidence="1">
    <location>
        <begin position="26"/>
        <end position="43"/>
    </location>
</feature>
<evidence type="ECO:0000256" key="1">
    <source>
        <dbReference type="SAM" id="Phobius"/>
    </source>
</evidence>